<evidence type="ECO:0000313" key="3">
    <source>
        <dbReference type="Proteomes" id="UP000070422"/>
    </source>
</evidence>
<keyword evidence="1" id="KW-0472">Membrane</keyword>
<dbReference type="AlphaFoldDB" id="A0A133XSQ4"/>
<reference evidence="2 3" key="1">
    <citation type="submission" date="2016-01" db="EMBL/GenBank/DDBJ databases">
        <authorList>
            <person name="Oliw E.H."/>
        </authorList>
    </citation>
    <scope>NUCLEOTIDE SEQUENCE [LARGE SCALE GENOMIC DNA]</scope>
    <source>
        <strain evidence="2 3">KA00635</strain>
    </source>
</reference>
<dbReference type="Proteomes" id="UP000070422">
    <property type="component" value="Unassembled WGS sequence"/>
</dbReference>
<proteinExistence type="predicted"/>
<evidence type="ECO:0000256" key="1">
    <source>
        <dbReference type="SAM" id="Phobius"/>
    </source>
</evidence>
<sequence length="59" mass="6860">MRVKSPLHCVIHPFSSQASDLSQIHLLFISLLPSICYVSLYRAIINKKRKLVLLWIKLK</sequence>
<accession>A0A133XSQ4</accession>
<organism evidence="2 3">
    <name type="scientific">Aerococcus christensenii</name>
    <dbReference type="NCBI Taxonomy" id="87541"/>
    <lineage>
        <taxon>Bacteria</taxon>
        <taxon>Bacillati</taxon>
        <taxon>Bacillota</taxon>
        <taxon>Bacilli</taxon>
        <taxon>Lactobacillales</taxon>
        <taxon>Aerococcaceae</taxon>
        <taxon>Aerococcus</taxon>
    </lineage>
</organism>
<dbReference type="EMBL" id="LSCQ01000088">
    <property type="protein sequence ID" value="KXB33974.1"/>
    <property type="molecule type" value="Genomic_DNA"/>
</dbReference>
<keyword evidence="1" id="KW-1133">Transmembrane helix</keyword>
<keyword evidence="1" id="KW-0812">Transmembrane</keyword>
<feature type="transmembrane region" description="Helical" evidence="1">
    <location>
        <begin position="24"/>
        <end position="44"/>
    </location>
</feature>
<gene>
    <name evidence="2" type="ORF">HMPREF3187_01583</name>
</gene>
<evidence type="ECO:0000313" key="2">
    <source>
        <dbReference type="EMBL" id="KXB33974.1"/>
    </source>
</evidence>
<protein>
    <submittedName>
        <fullName evidence="2">Uncharacterized protein</fullName>
    </submittedName>
</protein>
<name>A0A133XSQ4_9LACT</name>
<comment type="caution">
    <text evidence="2">The sequence shown here is derived from an EMBL/GenBank/DDBJ whole genome shotgun (WGS) entry which is preliminary data.</text>
</comment>